<feature type="region of interest" description="Disordered" evidence="1">
    <location>
        <begin position="361"/>
        <end position="407"/>
    </location>
</feature>
<dbReference type="GeneID" id="108671961"/>
<evidence type="ECO:0000313" key="3">
    <source>
        <dbReference type="Proteomes" id="UP000694843"/>
    </source>
</evidence>
<dbReference type="Proteomes" id="UP000694843">
    <property type="component" value="Unplaced"/>
</dbReference>
<reference evidence="4" key="1">
    <citation type="submission" date="2025-08" db="UniProtKB">
        <authorList>
            <consortium name="RefSeq"/>
        </authorList>
    </citation>
    <scope>IDENTIFICATION</scope>
    <source>
        <tissue evidence="4">Whole organism</tissue>
    </source>
</reference>
<sequence length="549" mass="61110">MLPYMFPYTRIRSRNTRICSRIPVHVPVYPDFYWPYPDHIASPLVPCSREGYFAHPRDCRWFYRCVGGNGVGSYRRFYFECDPNMIYISDMNKCGFVYVTSDLEASCSSHDDSVATNVISLGIDSQENTESPQPALPTLRPVYPTLIPPPSKPDLNLYNTAVVPLNSLHPFPTSESDDFLGNLIVPQSMPASDGEENVCSIMIGSCSYRMMCMKAIWEVHHSIVRVCEQAFYRCTKAGGRELDLCLPGSTYSPDQRYCISDNNFCKNPIDYSYVNPPAPPRTSSTTAGPPAISVPEPDETTILPITTPKIPTTTTQPNYWFTTSSTTQSPTSVITSTLPPATAFRPTISSWYFTSSTPVFTTTPISRPQPPPTISTTTRPPPKPPVGPPVVLPSSSTRPPYKPPDVPISKPTISPNSWWVPYKPTTPETTTSTTTTTITTPTVAVTGDPDTDEDFTTVHLALNQTVRCSKTKPRPMESWMLDYFCSEYYLCSPTGHYKGLVVLCHEFLECRFVATGVWVVAKMQCPAPWLYSYSTNACARKPSDHELCS</sequence>
<organism evidence="3 4">
    <name type="scientific">Hyalella azteca</name>
    <name type="common">Amphipod</name>
    <dbReference type="NCBI Taxonomy" id="294128"/>
    <lineage>
        <taxon>Eukaryota</taxon>
        <taxon>Metazoa</taxon>
        <taxon>Ecdysozoa</taxon>
        <taxon>Arthropoda</taxon>
        <taxon>Crustacea</taxon>
        <taxon>Multicrustacea</taxon>
        <taxon>Malacostraca</taxon>
        <taxon>Eumalacostraca</taxon>
        <taxon>Peracarida</taxon>
        <taxon>Amphipoda</taxon>
        <taxon>Senticaudata</taxon>
        <taxon>Talitrida</taxon>
        <taxon>Talitroidea</taxon>
        <taxon>Hyalellidae</taxon>
        <taxon>Hyalella</taxon>
    </lineage>
</organism>
<proteinExistence type="predicted"/>
<feature type="compositionally biased region" description="Low complexity" evidence="1">
    <location>
        <begin position="281"/>
        <end position="291"/>
    </location>
</feature>
<feature type="domain" description="Chitin-binding type-2" evidence="2">
    <location>
        <begin position="44"/>
        <end position="109"/>
    </location>
</feature>
<evidence type="ECO:0000313" key="4">
    <source>
        <dbReference type="RefSeq" id="XP_018015051.1"/>
    </source>
</evidence>
<dbReference type="SUPFAM" id="SSF57625">
    <property type="entry name" value="Invertebrate chitin-binding proteins"/>
    <property type="match status" value="1"/>
</dbReference>
<evidence type="ECO:0000256" key="1">
    <source>
        <dbReference type="SAM" id="MobiDB-lite"/>
    </source>
</evidence>
<dbReference type="OMA" id="IAEWICP"/>
<keyword evidence="3" id="KW-1185">Reference proteome</keyword>
<feature type="compositionally biased region" description="Low complexity" evidence="1">
    <location>
        <begin position="300"/>
        <end position="309"/>
    </location>
</feature>
<name>A0A8B7NPK9_HYAAZ</name>
<dbReference type="RefSeq" id="XP_018015051.1">
    <property type="nucleotide sequence ID" value="XM_018159562.2"/>
</dbReference>
<dbReference type="KEGG" id="hazt:108671961"/>
<dbReference type="Gene3D" id="2.170.140.10">
    <property type="entry name" value="Chitin binding domain"/>
    <property type="match status" value="1"/>
</dbReference>
<dbReference type="InterPro" id="IPR036508">
    <property type="entry name" value="Chitin-bd_dom_sf"/>
</dbReference>
<protein>
    <submittedName>
        <fullName evidence="4">Rho GTPase-activating protein gacK isoform X1</fullName>
    </submittedName>
</protein>
<feature type="compositionally biased region" description="Pro residues" evidence="1">
    <location>
        <begin position="367"/>
        <end position="391"/>
    </location>
</feature>
<accession>A0A8B7NPK9</accession>
<dbReference type="GO" id="GO:0008061">
    <property type="term" value="F:chitin binding"/>
    <property type="evidence" value="ECO:0007669"/>
    <property type="project" value="InterPro"/>
</dbReference>
<dbReference type="GO" id="GO:0005576">
    <property type="term" value="C:extracellular region"/>
    <property type="evidence" value="ECO:0007669"/>
    <property type="project" value="InterPro"/>
</dbReference>
<dbReference type="PROSITE" id="PS50940">
    <property type="entry name" value="CHIT_BIND_II"/>
    <property type="match status" value="1"/>
</dbReference>
<dbReference type="AlphaFoldDB" id="A0A8B7NPK9"/>
<dbReference type="OrthoDB" id="6020543at2759"/>
<dbReference type="Pfam" id="PF01607">
    <property type="entry name" value="CBM_14"/>
    <property type="match status" value="1"/>
</dbReference>
<gene>
    <name evidence="4" type="primary">LOC108671961</name>
</gene>
<evidence type="ECO:0000259" key="2">
    <source>
        <dbReference type="PROSITE" id="PS50940"/>
    </source>
</evidence>
<feature type="region of interest" description="Disordered" evidence="1">
    <location>
        <begin position="278"/>
        <end position="309"/>
    </location>
</feature>
<dbReference type="InterPro" id="IPR002557">
    <property type="entry name" value="Chitin-bd_dom"/>
</dbReference>